<dbReference type="CDD" id="cd03221">
    <property type="entry name" value="ABCF_EF-3"/>
    <property type="match status" value="2"/>
</dbReference>
<sequence>MIALSCTNISKAYGIDDILEDISFTVSARDKVGLIGVNGAGKTTLMKILMGIESKDSGDIFIAKEMTIGYLEQNTNLDISASAFDYCEEVFSDIFALEQEMRLLELKMIDDHSQSVLDEYSFLQEKFETLDGYSISSRIRGVLSGLGFSDDEYNKPINQLSGGQKSRVGVARLLLKKPDILLLDEPTNHLDISAIKWLEEFLKTYPGTIIMISHDRYFLDQITTRIFEIEDGILATYNGNYSQFIDQKKMLFEAELKKYESQQKELNKQEALIRKFKDRGTEKLAKRARSREKRLAHMEVMTQPKLFKAHFKIDLKAGVSSGKEVLMAKSLSKAYEDKEVFQDVSMEVYKGDRIGLIGPNGVGKTTLFKILLGQLSFDDGELTLGHHVYPGYYDQEMNTLTLENTVLEEIHDDNPQLSITEVRSLLGAFLFSGDDIDKYVHQLSGGERGRLTLLKLMLSTSNLLFLDEPTNHLDLYSKETLEEALNSYDGTMITISHDRYFLNKICTKIFELSSEGIEVFWGNYDYYQQKIIEKNQLSTEETLEPTLTKTKQKELAKLEKEKSQEIKKQKQALKNVEKSIEDAESELHRLDLLLCSPEVYNDHNEAFRVQKEVESLKSHIDTLYSELYELLEIL</sequence>
<dbReference type="SUPFAM" id="SSF52540">
    <property type="entry name" value="P-loop containing nucleoside triphosphate hydrolases"/>
    <property type="match status" value="2"/>
</dbReference>
<evidence type="ECO:0000256" key="3">
    <source>
        <dbReference type="SAM" id="Coils"/>
    </source>
</evidence>
<dbReference type="EMBL" id="JARYZI010000006">
    <property type="protein sequence ID" value="MDH8678623.1"/>
    <property type="molecule type" value="Genomic_DNA"/>
</dbReference>
<evidence type="ECO:0000313" key="5">
    <source>
        <dbReference type="EMBL" id="MDH8678623.1"/>
    </source>
</evidence>
<keyword evidence="3" id="KW-0175">Coiled coil</keyword>
<accession>A0ABT6NDW9</accession>
<dbReference type="PANTHER" id="PTHR42855:SF2">
    <property type="entry name" value="DRUG RESISTANCE ABC TRANSPORTER,ATP-BINDING PROTEIN"/>
    <property type="match status" value="1"/>
</dbReference>
<feature type="domain" description="ABC transporter" evidence="4">
    <location>
        <begin position="4"/>
        <end position="256"/>
    </location>
</feature>
<organism evidence="5 6">
    <name type="scientific">Fusibacter bizertensis</name>
    <dbReference type="NCBI Taxonomy" id="1488331"/>
    <lineage>
        <taxon>Bacteria</taxon>
        <taxon>Bacillati</taxon>
        <taxon>Bacillota</taxon>
        <taxon>Clostridia</taxon>
        <taxon>Eubacteriales</taxon>
        <taxon>Eubacteriales Family XII. Incertae Sedis</taxon>
        <taxon>Fusibacter</taxon>
    </lineage>
</organism>
<dbReference type="InterPro" id="IPR051309">
    <property type="entry name" value="ABCF_ATPase"/>
</dbReference>
<dbReference type="InterPro" id="IPR003593">
    <property type="entry name" value="AAA+_ATPase"/>
</dbReference>
<feature type="coiled-coil region" evidence="3">
    <location>
        <begin position="548"/>
        <end position="593"/>
    </location>
</feature>
<dbReference type="Pfam" id="PF16326">
    <property type="entry name" value="ABC_tran_CTD"/>
    <property type="match status" value="1"/>
</dbReference>
<evidence type="ECO:0000256" key="1">
    <source>
        <dbReference type="ARBA" id="ARBA00022741"/>
    </source>
</evidence>
<feature type="coiled-coil region" evidence="3">
    <location>
        <begin position="249"/>
        <end position="279"/>
    </location>
</feature>
<dbReference type="PROSITE" id="PS50893">
    <property type="entry name" value="ABC_TRANSPORTER_2"/>
    <property type="match status" value="2"/>
</dbReference>
<keyword evidence="2 5" id="KW-0067">ATP-binding</keyword>
<dbReference type="Proteomes" id="UP001158045">
    <property type="component" value="Unassembled WGS sequence"/>
</dbReference>
<dbReference type="InterPro" id="IPR017871">
    <property type="entry name" value="ABC_transporter-like_CS"/>
</dbReference>
<dbReference type="InterPro" id="IPR037118">
    <property type="entry name" value="Val-tRNA_synth_C_sf"/>
</dbReference>
<dbReference type="Pfam" id="PF00005">
    <property type="entry name" value="ABC_tran"/>
    <property type="match status" value="2"/>
</dbReference>
<keyword evidence="6" id="KW-1185">Reference proteome</keyword>
<protein>
    <submittedName>
        <fullName evidence="5">ABC-F family ATP-binding cassette domain-containing protein</fullName>
    </submittedName>
</protein>
<comment type="caution">
    <text evidence="5">The sequence shown here is derived from an EMBL/GenBank/DDBJ whole genome shotgun (WGS) entry which is preliminary data.</text>
</comment>
<dbReference type="Pfam" id="PF12848">
    <property type="entry name" value="ABC_tran_Xtn"/>
    <property type="match status" value="1"/>
</dbReference>
<dbReference type="InterPro" id="IPR027417">
    <property type="entry name" value="P-loop_NTPase"/>
</dbReference>
<name>A0ABT6NDW9_9FIRM</name>
<dbReference type="InterPro" id="IPR032781">
    <property type="entry name" value="ABC_tran_Xtn"/>
</dbReference>
<dbReference type="Gene3D" id="3.40.50.300">
    <property type="entry name" value="P-loop containing nucleotide triphosphate hydrolases"/>
    <property type="match status" value="2"/>
</dbReference>
<evidence type="ECO:0000256" key="2">
    <source>
        <dbReference type="ARBA" id="ARBA00022840"/>
    </source>
</evidence>
<evidence type="ECO:0000259" key="4">
    <source>
        <dbReference type="PROSITE" id="PS50893"/>
    </source>
</evidence>
<feature type="domain" description="ABC transporter" evidence="4">
    <location>
        <begin position="326"/>
        <end position="539"/>
    </location>
</feature>
<dbReference type="RefSeq" id="WP_281094474.1">
    <property type="nucleotide sequence ID" value="NZ_JARYZI010000006.1"/>
</dbReference>
<keyword evidence="1" id="KW-0547">Nucleotide-binding</keyword>
<dbReference type="InterPro" id="IPR032524">
    <property type="entry name" value="ABC_tran_C"/>
</dbReference>
<gene>
    <name evidence="5" type="ORF">QE109_10720</name>
</gene>
<dbReference type="Gene3D" id="1.10.287.380">
    <property type="entry name" value="Valyl-tRNA synthetase, C-terminal domain"/>
    <property type="match status" value="1"/>
</dbReference>
<dbReference type="SMART" id="SM00382">
    <property type="entry name" value="AAA"/>
    <property type="match status" value="2"/>
</dbReference>
<proteinExistence type="predicted"/>
<reference evidence="5 6" key="1">
    <citation type="submission" date="2023-04" db="EMBL/GenBank/DDBJ databases">
        <title>Fusibacter bizertensis strain WBS, isolated from littoral bottom sediments of the Arctic seas - biochemical and genomic analysis.</title>
        <authorList>
            <person name="Brioukhanov A.L."/>
        </authorList>
    </citation>
    <scope>NUCLEOTIDE SEQUENCE [LARGE SCALE GENOMIC DNA]</scope>
    <source>
        <strain evidence="5 6">WBS</strain>
    </source>
</reference>
<dbReference type="GO" id="GO:0005524">
    <property type="term" value="F:ATP binding"/>
    <property type="evidence" value="ECO:0007669"/>
    <property type="project" value="UniProtKB-KW"/>
</dbReference>
<evidence type="ECO:0000313" key="6">
    <source>
        <dbReference type="Proteomes" id="UP001158045"/>
    </source>
</evidence>
<dbReference type="PROSITE" id="PS00211">
    <property type="entry name" value="ABC_TRANSPORTER_1"/>
    <property type="match status" value="1"/>
</dbReference>
<dbReference type="PANTHER" id="PTHR42855">
    <property type="entry name" value="ABC TRANSPORTER ATP-BINDING SUBUNIT"/>
    <property type="match status" value="1"/>
</dbReference>
<dbReference type="InterPro" id="IPR003439">
    <property type="entry name" value="ABC_transporter-like_ATP-bd"/>
</dbReference>